<sequence>MKLICLIIFLTFFILVKSQVYTKFDPSLKDSQKCTQYKAACAQYISCLMASSSCPLPTQPGTSQTWNPCRKYVEPCFGIPESNYVEINQFQGNDFGQNV</sequence>
<keyword evidence="2" id="KW-1185">Reference proteome</keyword>
<dbReference type="WBParaSite" id="ACRNAN_scaffold1486.g24034.t1">
    <property type="protein sequence ID" value="ACRNAN_scaffold1486.g24034.t1"/>
    <property type="gene ID" value="ACRNAN_scaffold1486.g24034"/>
</dbReference>
<dbReference type="AlphaFoldDB" id="A0A914CWA6"/>
<accession>A0A914CWA6</accession>
<proteinExistence type="predicted"/>
<name>A0A914CWA6_9BILA</name>
<evidence type="ECO:0000256" key="1">
    <source>
        <dbReference type="SAM" id="SignalP"/>
    </source>
</evidence>
<evidence type="ECO:0000313" key="2">
    <source>
        <dbReference type="Proteomes" id="UP000887540"/>
    </source>
</evidence>
<reference evidence="3" key="1">
    <citation type="submission" date="2022-11" db="UniProtKB">
        <authorList>
            <consortium name="WormBaseParasite"/>
        </authorList>
    </citation>
    <scope>IDENTIFICATION</scope>
</reference>
<dbReference type="Proteomes" id="UP000887540">
    <property type="component" value="Unplaced"/>
</dbReference>
<feature type="signal peptide" evidence="1">
    <location>
        <begin position="1"/>
        <end position="18"/>
    </location>
</feature>
<organism evidence="2 3">
    <name type="scientific">Acrobeloides nanus</name>
    <dbReference type="NCBI Taxonomy" id="290746"/>
    <lineage>
        <taxon>Eukaryota</taxon>
        <taxon>Metazoa</taxon>
        <taxon>Ecdysozoa</taxon>
        <taxon>Nematoda</taxon>
        <taxon>Chromadorea</taxon>
        <taxon>Rhabditida</taxon>
        <taxon>Tylenchina</taxon>
        <taxon>Cephalobomorpha</taxon>
        <taxon>Cephaloboidea</taxon>
        <taxon>Cephalobidae</taxon>
        <taxon>Acrobeloides</taxon>
    </lineage>
</organism>
<protein>
    <submittedName>
        <fullName evidence="3">Uncharacterized protein</fullName>
    </submittedName>
</protein>
<feature type="chain" id="PRO_5037196456" evidence="1">
    <location>
        <begin position="19"/>
        <end position="99"/>
    </location>
</feature>
<evidence type="ECO:0000313" key="3">
    <source>
        <dbReference type="WBParaSite" id="ACRNAN_scaffold1486.g24034.t1"/>
    </source>
</evidence>
<keyword evidence="1" id="KW-0732">Signal</keyword>